<dbReference type="InterPro" id="IPR033453">
    <property type="entry name" value="Glyco_hydro_30_TIM-barrel"/>
</dbReference>
<keyword evidence="6" id="KW-1185">Reference proteome</keyword>
<evidence type="ECO:0000256" key="2">
    <source>
        <dbReference type="ARBA" id="ARBA00022729"/>
    </source>
</evidence>
<dbReference type="EMBL" id="CAUYUJ010006863">
    <property type="protein sequence ID" value="CAK0818893.1"/>
    <property type="molecule type" value="Genomic_DNA"/>
</dbReference>
<keyword evidence="3" id="KW-0378">Hydrolase</keyword>
<reference evidence="5" key="1">
    <citation type="submission" date="2023-10" db="EMBL/GenBank/DDBJ databases">
        <authorList>
            <person name="Chen Y."/>
            <person name="Shah S."/>
            <person name="Dougan E. K."/>
            <person name="Thang M."/>
            <person name="Chan C."/>
        </authorList>
    </citation>
    <scope>NUCLEOTIDE SEQUENCE [LARGE SCALE GENOMIC DNA]</scope>
</reference>
<dbReference type="SUPFAM" id="SSF51445">
    <property type="entry name" value="(Trans)glycosidases"/>
    <property type="match status" value="1"/>
</dbReference>
<dbReference type="PANTHER" id="PTHR11069:SF23">
    <property type="entry name" value="LYSOSOMAL ACID GLUCOSYLCERAMIDASE"/>
    <property type="match status" value="1"/>
</dbReference>
<dbReference type="InterPro" id="IPR001139">
    <property type="entry name" value="Glyco_hydro_30"/>
</dbReference>
<organism evidence="5 6">
    <name type="scientific">Prorocentrum cordatum</name>
    <dbReference type="NCBI Taxonomy" id="2364126"/>
    <lineage>
        <taxon>Eukaryota</taxon>
        <taxon>Sar</taxon>
        <taxon>Alveolata</taxon>
        <taxon>Dinophyceae</taxon>
        <taxon>Prorocentrales</taxon>
        <taxon>Prorocentraceae</taxon>
        <taxon>Prorocentrum</taxon>
    </lineage>
</organism>
<evidence type="ECO:0000256" key="3">
    <source>
        <dbReference type="ARBA" id="ARBA00022801"/>
    </source>
</evidence>
<dbReference type="PANTHER" id="PTHR11069">
    <property type="entry name" value="GLUCOSYLCERAMIDASE"/>
    <property type="match status" value="1"/>
</dbReference>
<dbReference type="Proteomes" id="UP001189429">
    <property type="component" value="Unassembled WGS sequence"/>
</dbReference>
<feature type="domain" description="Glycosyl hydrolase family 30 TIM-barrel" evidence="4">
    <location>
        <begin position="310"/>
        <end position="388"/>
    </location>
</feature>
<proteinExistence type="inferred from homology"/>
<evidence type="ECO:0000259" key="4">
    <source>
        <dbReference type="Pfam" id="PF02055"/>
    </source>
</evidence>
<evidence type="ECO:0000313" key="6">
    <source>
        <dbReference type="Proteomes" id="UP001189429"/>
    </source>
</evidence>
<dbReference type="Pfam" id="PF02055">
    <property type="entry name" value="Glyco_hydro_30"/>
    <property type="match status" value="2"/>
</dbReference>
<evidence type="ECO:0000256" key="1">
    <source>
        <dbReference type="ARBA" id="ARBA00005382"/>
    </source>
</evidence>
<dbReference type="PRINTS" id="PR00843">
    <property type="entry name" value="GLHYDRLASE30"/>
</dbReference>
<keyword evidence="2" id="KW-0732">Signal</keyword>
<comment type="caution">
    <text evidence="5">The sequence shown here is derived from an EMBL/GenBank/DDBJ whole genome shotgun (WGS) entry which is preliminary data.</text>
</comment>
<protein>
    <recommendedName>
        <fullName evidence="4">Glycosyl hydrolase family 30 TIM-barrel domain-containing protein</fullName>
    </recommendedName>
</protein>
<sequence>SAALASPSSATPAAAAACCVVDEALARAAPPIVGFGGAFTDASVRNLGRASDAQAAVEWMFSPEGMGYSLTRVHMASCDFCERSYTYVEPGGDLQCAAFGLAPEDGARMEWLRRAAAARGAPLKIVASPWTAPPWMKTRNKGFVGGELRRDDEVYSAWARYFVSFLSAYADCGLPVWAVTPQNEPNELPSVLRQTWETMFWDTGEMLRFIGQFLGPAMAAAHPEVLIVAHDDQRLDMPEFVGRLVEDPEALACIGGIGFHWYQYPPKPYGGAGWTDYLWQLGGLWSVLPGDTFHLIRETRQLLAQADRGDAILVCTEMCAGFAKSLSPPCLGPSPGDWDRGEVYCEEILRSLSCGMTAWLDWNLVLDAAGGPNWARNMCDAPICEEQTAAWSRSLRQGWPTRCSW</sequence>
<accession>A0ABN9RJ78</accession>
<gene>
    <name evidence="5" type="ORF">PCOR1329_LOCUS21014</name>
</gene>
<feature type="domain" description="Glycosyl hydrolase family 30 TIM-barrel" evidence="4">
    <location>
        <begin position="32"/>
        <end position="264"/>
    </location>
</feature>
<comment type="similarity">
    <text evidence="1">Belongs to the glycosyl hydrolase 30 family.</text>
</comment>
<dbReference type="Gene3D" id="3.20.20.80">
    <property type="entry name" value="Glycosidases"/>
    <property type="match status" value="1"/>
</dbReference>
<dbReference type="InterPro" id="IPR017853">
    <property type="entry name" value="GH"/>
</dbReference>
<name>A0ABN9RJ78_9DINO</name>
<evidence type="ECO:0000313" key="5">
    <source>
        <dbReference type="EMBL" id="CAK0818893.1"/>
    </source>
</evidence>
<feature type="non-terminal residue" evidence="5">
    <location>
        <position position="1"/>
    </location>
</feature>